<proteinExistence type="predicted"/>
<evidence type="ECO:0000256" key="1">
    <source>
        <dbReference type="SAM" id="MobiDB-lite"/>
    </source>
</evidence>
<feature type="compositionally biased region" description="Polar residues" evidence="1">
    <location>
        <begin position="147"/>
        <end position="161"/>
    </location>
</feature>
<name>A0A194VR47_CYTMA</name>
<dbReference type="EMBL" id="CM003099">
    <property type="protein sequence ID" value="KUI66666.1"/>
    <property type="molecule type" value="Genomic_DNA"/>
</dbReference>
<gene>
    <name evidence="2" type="ORF">VM1G_11406</name>
</gene>
<protein>
    <submittedName>
        <fullName evidence="2">Uncharacterized protein</fullName>
    </submittedName>
</protein>
<feature type="compositionally biased region" description="Basic and acidic residues" evidence="1">
    <location>
        <begin position="127"/>
        <end position="141"/>
    </location>
</feature>
<feature type="compositionally biased region" description="Polar residues" evidence="1">
    <location>
        <begin position="116"/>
        <end position="126"/>
    </location>
</feature>
<dbReference type="AlphaFoldDB" id="A0A194VR47"/>
<feature type="region of interest" description="Disordered" evidence="1">
    <location>
        <begin position="112"/>
        <end position="161"/>
    </location>
</feature>
<evidence type="ECO:0000313" key="3">
    <source>
        <dbReference type="Proteomes" id="UP000078559"/>
    </source>
</evidence>
<sequence length="161" mass="18017">MWIKDANHNDDHDSDKDDEDHEHDDHDDHDGLNPTYWVAAVITQLSDFMITRGLRYGYHGADMDMDMDTIPTTHYEASRLACSQPWSTLTQNTQGTPTVGCATNANYNLSEIKRTPTATKDATSPSTDKEEKENPRNDRGHFCGTNPIESVSSSNPTANFL</sequence>
<dbReference type="Proteomes" id="UP000078559">
    <property type="component" value="Chromosome 2"/>
</dbReference>
<organism evidence="2 3">
    <name type="scientific">Cytospora mali</name>
    <name type="common">Apple Valsa canker fungus</name>
    <name type="synonym">Valsa mali</name>
    <dbReference type="NCBI Taxonomy" id="578113"/>
    <lineage>
        <taxon>Eukaryota</taxon>
        <taxon>Fungi</taxon>
        <taxon>Dikarya</taxon>
        <taxon>Ascomycota</taxon>
        <taxon>Pezizomycotina</taxon>
        <taxon>Sordariomycetes</taxon>
        <taxon>Sordariomycetidae</taxon>
        <taxon>Diaporthales</taxon>
        <taxon>Cytosporaceae</taxon>
        <taxon>Cytospora</taxon>
    </lineage>
</organism>
<reference evidence="2" key="1">
    <citation type="submission" date="2014-12" db="EMBL/GenBank/DDBJ databases">
        <title>Genome Sequence of Valsa Canker Pathogens Uncovers a Specific Adaption of Colonization on Woody Bark.</title>
        <authorList>
            <person name="Yin Z."/>
            <person name="Liu H."/>
            <person name="Gao X."/>
            <person name="Li Z."/>
            <person name="Song N."/>
            <person name="Ke X."/>
            <person name="Dai Q."/>
            <person name="Wu Y."/>
            <person name="Sun Y."/>
            <person name="Xu J.-R."/>
            <person name="Kang Z.K."/>
            <person name="Wang L."/>
            <person name="Huang L."/>
        </authorList>
    </citation>
    <scope>NUCLEOTIDE SEQUENCE [LARGE SCALE GENOMIC DNA]</scope>
    <source>
        <strain evidence="2">03-8</strain>
    </source>
</reference>
<keyword evidence="3" id="KW-1185">Reference proteome</keyword>
<feature type="compositionally biased region" description="Basic and acidic residues" evidence="1">
    <location>
        <begin position="1"/>
        <end position="15"/>
    </location>
</feature>
<evidence type="ECO:0000313" key="2">
    <source>
        <dbReference type="EMBL" id="KUI66666.1"/>
    </source>
</evidence>
<feature type="region of interest" description="Disordered" evidence="1">
    <location>
        <begin position="1"/>
        <end position="32"/>
    </location>
</feature>
<accession>A0A194VR47</accession>